<comment type="cofactor">
    <cofactor evidence="1">
        <name>Mg(2+)</name>
        <dbReference type="ChEBI" id="CHEBI:18420"/>
    </cofactor>
</comment>
<keyword evidence="12" id="KW-1185">Reference proteome</keyword>
<gene>
    <name evidence="11" type="ORF">F1654_05215</name>
</gene>
<proteinExistence type="inferred from homology"/>
<sequence length="98" mass="10731">MSTLDPELLDRLRALKPELRARFGVSAIAVFGSRARGEHGAGSDLDLLLDFERTPSFFALNDLDDFLVSELGVRVDLVPRTCLHPGIKDVVLAEARAV</sequence>
<dbReference type="PANTHER" id="PTHR33571:SF14">
    <property type="entry name" value="PROTEIN ADENYLYLTRANSFERASE MJ0435-RELATED"/>
    <property type="match status" value="1"/>
</dbReference>
<dbReference type="RefSeq" id="WP_150022412.1">
    <property type="nucleotide sequence ID" value="NZ_VWOJ01000001.1"/>
</dbReference>
<evidence type="ECO:0000256" key="4">
    <source>
        <dbReference type="ARBA" id="ARBA00022695"/>
    </source>
</evidence>
<dbReference type="Proteomes" id="UP000325122">
    <property type="component" value="Unassembled WGS sequence"/>
</dbReference>
<comment type="similarity">
    <text evidence="9">Belongs to the MntA antitoxin family.</text>
</comment>
<dbReference type="GO" id="GO:0046872">
    <property type="term" value="F:metal ion binding"/>
    <property type="evidence" value="ECO:0007669"/>
    <property type="project" value="UniProtKB-KW"/>
</dbReference>
<dbReference type="InterPro" id="IPR052038">
    <property type="entry name" value="Type-VII_TA_antitoxin"/>
</dbReference>
<evidence type="ECO:0000256" key="2">
    <source>
        <dbReference type="ARBA" id="ARBA00022649"/>
    </source>
</evidence>
<evidence type="ECO:0000256" key="8">
    <source>
        <dbReference type="ARBA" id="ARBA00022842"/>
    </source>
</evidence>
<keyword evidence="4" id="KW-0548">Nucleotidyltransferase</keyword>
<name>A0A5M6ZM40_9PROT</name>
<evidence type="ECO:0000256" key="1">
    <source>
        <dbReference type="ARBA" id="ARBA00001946"/>
    </source>
</evidence>
<keyword evidence="8" id="KW-0460">Magnesium</keyword>
<evidence type="ECO:0000313" key="11">
    <source>
        <dbReference type="EMBL" id="KAA5805380.1"/>
    </source>
</evidence>
<evidence type="ECO:0000256" key="6">
    <source>
        <dbReference type="ARBA" id="ARBA00022741"/>
    </source>
</evidence>
<dbReference type="InterPro" id="IPR002934">
    <property type="entry name" value="Polymerase_NTP_transf_dom"/>
</dbReference>
<dbReference type="Gene3D" id="3.30.460.10">
    <property type="entry name" value="Beta Polymerase, domain 2"/>
    <property type="match status" value="1"/>
</dbReference>
<evidence type="ECO:0000259" key="10">
    <source>
        <dbReference type="Pfam" id="PF01909"/>
    </source>
</evidence>
<keyword evidence="7" id="KW-0067">ATP-binding</keyword>
<evidence type="ECO:0000256" key="9">
    <source>
        <dbReference type="ARBA" id="ARBA00038276"/>
    </source>
</evidence>
<protein>
    <submittedName>
        <fullName evidence="11">Nucleotidyltransferase family protein</fullName>
    </submittedName>
</protein>
<keyword evidence="6" id="KW-0547">Nucleotide-binding</keyword>
<dbReference type="SUPFAM" id="SSF81301">
    <property type="entry name" value="Nucleotidyltransferase"/>
    <property type="match status" value="1"/>
</dbReference>
<evidence type="ECO:0000256" key="7">
    <source>
        <dbReference type="ARBA" id="ARBA00022840"/>
    </source>
</evidence>
<dbReference type="AlphaFoldDB" id="A0A5M6ZM40"/>
<feature type="domain" description="Polymerase nucleotidyl transferase" evidence="10">
    <location>
        <begin position="13"/>
        <end position="97"/>
    </location>
</feature>
<dbReference type="GO" id="GO:0016779">
    <property type="term" value="F:nucleotidyltransferase activity"/>
    <property type="evidence" value="ECO:0007669"/>
    <property type="project" value="UniProtKB-KW"/>
</dbReference>
<reference evidence="11 12" key="1">
    <citation type="submission" date="2019-09" db="EMBL/GenBank/DDBJ databases">
        <authorList>
            <person name="Kevbrin V."/>
            <person name="Grouzdev D.S."/>
        </authorList>
    </citation>
    <scope>NUCLEOTIDE SEQUENCE [LARGE SCALE GENOMIC DNA]</scope>
    <source>
        <strain evidence="11 12">G-192</strain>
    </source>
</reference>
<evidence type="ECO:0000313" key="12">
    <source>
        <dbReference type="Proteomes" id="UP000325122"/>
    </source>
</evidence>
<keyword evidence="5" id="KW-0479">Metal-binding</keyword>
<dbReference type="Pfam" id="PF01909">
    <property type="entry name" value="NTP_transf_2"/>
    <property type="match status" value="1"/>
</dbReference>
<dbReference type="InterPro" id="IPR043519">
    <property type="entry name" value="NT_sf"/>
</dbReference>
<dbReference type="CDD" id="cd05403">
    <property type="entry name" value="NT_KNTase_like"/>
    <property type="match status" value="1"/>
</dbReference>
<organism evidence="11 12">
    <name type="scientific">Alkalicaulis satelles</name>
    <dbReference type="NCBI Taxonomy" id="2609175"/>
    <lineage>
        <taxon>Bacteria</taxon>
        <taxon>Pseudomonadati</taxon>
        <taxon>Pseudomonadota</taxon>
        <taxon>Alphaproteobacteria</taxon>
        <taxon>Maricaulales</taxon>
        <taxon>Maricaulaceae</taxon>
        <taxon>Alkalicaulis</taxon>
    </lineage>
</organism>
<keyword evidence="2" id="KW-1277">Toxin-antitoxin system</keyword>
<dbReference type="GO" id="GO:0005524">
    <property type="term" value="F:ATP binding"/>
    <property type="evidence" value="ECO:0007669"/>
    <property type="project" value="UniProtKB-KW"/>
</dbReference>
<keyword evidence="3 11" id="KW-0808">Transferase</keyword>
<accession>A0A5M6ZM40</accession>
<evidence type="ECO:0000256" key="5">
    <source>
        <dbReference type="ARBA" id="ARBA00022723"/>
    </source>
</evidence>
<comment type="caution">
    <text evidence="11">The sequence shown here is derived from an EMBL/GenBank/DDBJ whole genome shotgun (WGS) entry which is preliminary data.</text>
</comment>
<evidence type="ECO:0000256" key="3">
    <source>
        <dbReference type="ARBA" id="ARBA00022679"/>
    </source>
</evidence>
<dbReference type="EMBL" id="VWOJ01000001">
    <property type="protein sequence ID" value="KAA5805380.1"/>
    <property type="molecule type" value="Genomic_DNA"/>
</dbReference>
<dbReference type="PANTHER" id="PTHR33571">
    <property type="entry name" value="SSL8005 PROTEIN"/>
    <property type="match status" value="1"/>
</dbReference>